<feature type="chain" id="PRO_5047373547" description="Acyl-CoA:diacylglycerol acyltransferase" evidence="9">
    <location>
        <begin position="38"/>
        <end position="329"/>
    </location>
</feature>
<dbReference type="EC" id="2.3.1.20" evidence="4"/>
<dbReference type="SUPFAM" id="SSF53474">
    <property type="entry name" value="alpha/beta-Hydrolases"/>
    <property type="match status" value="1"/>
</dbReference>
<dbReference type="GO" id="GO:0050348">
    <property type="term" value="F:trehalose O-mycolyltransferase activity"/>
    <property type="evidence" value="ECO:0007669"/>
    <property type="project" value="UniProtKB-EC"/>
</dbReference>
<feature type="signal peptide" evidence="9">
    <location>
        <begin position="1"/>
        <end position="37"/>
    </location>
</feature>
<dbReference type="Proteomes" id="UP001160334">
    <property type="component" value="Unassembled WGS sequence"/>
</dbReference>
<evidence type="ECO:0000313" key="11">
    <source>
        <dbReference type="Proteomes" id="UP001160334"/>
    </source>
</evidence>
<comment type="similarity">
    <text evidence="2">Belongs to the mycobacterial A85 antigen family.</text>
</comment>
<comment type="caution">
    <text evidence="10">The sequence shown here is derived from an EMBL/GenBank/DDBJ whole genome shotgun (WGS) entry which is preliminary data.</text>
</comment>
<keyword evidence="5 10" id="KW-0808">Transferase</keyword>
<reference evidence="10 11" key="1">
    <citation type="submission" date="2023-04" db="EMBL/GenBank/DDBJ databases">
        <title>Forest soil microbial communities from Buena Vista Peninsula, Colon Province, Panama.</title>
        <authorList>
            <person name="Bouskill N."/>
        </authorList>
    </citation>
    <scope>NUCLEOTIDE SEQUENCE [LARGE SCALE GENOMIC DNA]</scope>
    <source>
        <strain evidence="10 11">CFH S0262</strain>
    </source>
</reference>
<dbReference type="PANTHER" id="PTHR48098:SF1">
    <property type="entry name" value="DIACYLGLYCEROL ACYLTRANSFERASE_MYCOLYLTRANSFERASE AG85A"/>
    <property type="match status" value="1"/>
</dbReference>
<dbReference type="EC" id="2.3.1.122" evidence="3"/>
<dbReference type="InterPro" id="IPR029058">
    <property type="entry name" value="AB_hydrolase_fold"/>
</dbReference>
<dbReference type="RefSeq" id="WP_280764241.1">
    <property type="nucleotide sequence ID" value="NZ_JARXVC010000040.1"/>
</dbReference>
<dbReference type="InterPro" id="IPR006311">
    <property type="entry name" value="TAT_signal"/>
</dbReference>
<evidence type="ECO:0000256" key="8">
    <source>
        <dbReference type="ARBA" id="ARBA00048109"/>
    </source>
</evidence>
<gene>
    <name evidence="10" type="ORF">M2280_006358</name>
</gene>
<accession>A0ABT6ML97</accession>
<dbReference type="PROSITE" id="PS51318">
    <property type="entry name" value="TAT"/>
    <property type="match status" value="1"/>
</dbReference>
<evidence type="ECO:0000256" key="7">
    <source>
        <dbReference type="ARBA" id="ARBA00032572"/>
    </source>
</evidence>
<sequence>MGLKQIRSKWRRAALAAGAAVVSAATLLGVAAPTAAAAPVTHRAPAGGYEEAFVPSSMGPIKVQIQWAARGGNAALYLLDGLRARNDRNAWSFETNALDQFRHDNVTLVMPVGGESSFYTDWYAPSNFNGQQITYKWETFLTQELPNYLATRGVSRTNNGVLGLSMGGSAALTLAAYHRDQFKFAASFSGYLNISAPGMREAIRVAMLDAGRYNVDSMWGPPWSPEWLRNDPFVFAPKLEGLSMYISAASGLPGVYDHPNAPIEYFNTATAMGLEAISLINTRAFQVRLGTLGIPATYSFPANGTHSWAYWSAELWQARGQILNTLGAW</sequence>
<dbReference type="InterPro" id="IPR050583">
    <property type="entry name" value="Mycobacterial_A85_antigen"/>
</dbReference>
<dbReference type="GO" id="GO:0004144">
    <property type="term" value="F:diacylglycerol O-acyltransferase activity"/>
    <property type="evidence" value="ECO:0007669"/>
    <property type="project" value="UniProtKB-EC"/>
</dbReference>
<evidence type="ECO:0000256" key="9">
    <source>
        <dbReference type="SAM" id="SignalP"/>
    </source>
</evidence>
<keyword evidence="9" id="KW-0732">Signal</keyword>
<evidence type="ECO:0000256" key="2">
    <source>
        <dbReference type="ARBA" id="ARBA00005874"/>
    </source>
</evidence>
<comment type="catalytic activity">
    <reaction evidence="1">
        <text>2 alpha,alpha'-trehalose 6-mycolate = alpha,alpha'-trehalose 6,6'-bismycolate + alpha,alpha-trehalose</text>
        <dbReference type="Rhea" id="RHEA:23472"/>
        <dbReference type="ChEBI" id="CHEBI:16551"/>
        <dbReference type="ChEBI" id="CHEBI:18195"/>
        <dbReference type="ChEBI" id="CHEBI:18234"/>
        <dbReference type="EC" id="2.3.1.122"/>
    </reaction>
</comment>
<dbReference type="PANTHER" id="PTHR48098">
    <property type="entry name" value="ENTEROCHELIN ESTERASE-RELATED"/>
    <property type="match status" value="1"/>
</dbReference>
<keyword evidence="6 10" id="KW-0012">Acyltransferase</keyword>
<dbReference type="Pfam" id="PF00756">
    <property type="entry name" value="Esterase"/>
    <property type="match status" value="1"/>
</dbReference>
<evidence type="ECO:0000256" key="6">
    <source>
        <dbReference type="ARBA" id="ARBA00023315"/>
    </source>
</evidence>
<proteinExistence type="inferred from homology"/>
<evidence type="ECO:0000256" key="4">
    <source>
        <dbReference type="ARBA" id="ARBA00013244"/>
    </source>
</evidence>
<dbReference type="EMBL" id="JARXVC010000040">
    <property type="protein sequence ID" value="MDH6285094.1"/>
    <property type="molecule type" value="Genomic_DNA"/>
</dbReference>
<evidence type="ECO:0000256" key="3">
    <source>
        <dbReference type="ARBA" id="ARBA00012820"/>
    </source>
</evidence>
<dbReference type="InterPro" id="IPR000801">
    <property type="entry name" value="Esterase-like"/>
</dbReference>
<evidence type="ECO:0000256" key="5">
    <source>
        <dbReference type="ARBA" id="ARBA00022679"/>
    </source>
</evidence>
<name>A0ABT6ML97_9NOCA</name>
<keyword evidence="11" id="KW-1185">Reference proteome</keyword>
<dbReference type="Gene3D" id="3.40.50.1820">
    <property type="entry name" value="alpha/beta hydrolase"/>
    <property type="match status" value="1"/>
</dbReference>
<evidence type="ECO:0000256" key="1">
    <source>
        <dbReference type="ARBA" id="ARBA00000697"/>
    </source>
</evidence>
<protein>
    <recommendedName>
        <fullName evidence="7">Acyl-CoA:diacylglycerol acyltransferase</fullName>
        <ecNumber evidence="3">2.3.1.122</ecNumber>
        <ecNumber evidence="4">2.3.1.20</ecNumber>
    </recommendedName>
</protein>
<organism evidence="10 11">
    <name type="scientific">Prescottella agglutinans</name>
    <dbReference type="NCBI Taxonomy" id="1644129"/>
    <lineage>
        <taxon>Bacteria</taxon>
        <taxon>Bacillati</taxon>
        <taxon>Actinomycetota</taxon>
        <taxon>Actinomycetes</taxon>
        <taxon>Mycobacteriales</taxon>
        <taxon>Nocardiaceae</taxon>
        <taxon>Prescottella</taxon>
    </lineage>
</organism>
<comment type="catalytic activity">
    <reaction evidence="8">
        <text>an acyl-CoA + a 1,2-diacyl-sn-glycerol = a triacyl-sn-glycerol + CoA</text>
        <dbReference type="Rhea" id="RHEA:10868"/>
        <dbReference type="ChEBI" id="CHEBI:17815"/>
        <dbReference type="ChEBI" id="CHEBI:57287"/>
        <dbReference type="ChEBI" id="CHEBI:58342"/>
        <dbReference type="ChEBI" id="CHEBI:64615"/>
        <dbReference type="EC" id="2.3.1.20"/>
    </reaction>
</comment>
<evidence type="ECO:0000313" key="10">
    <source>
        <dbReference type="EMBL" id="MDH6285094.1"/>
    </source>
</evidence>